<organism evidence="1 2">
    <name type="scientific">Bordetella genomosp. 7</name>
    <dbReference type="NCBI Taxonomy" id="1416805"/>
    <lineage>
        <taxon>Bacteria</taxon>
        <taxon>Pseudomonadati</taxon>
        <taxon>Pseudomonadota</taxon>
        <taxon>Betaproteobacteria</taxon>
        <taxon>Burkholderiales</taxon>
        <taxon>Alcaligenaceae</taxon>
        <taxon>Bordetella</taxon>
    </lineage>
</organism>
<dbReference type="Proteomes" id="UP000216947">
    <property type="component" value="Unassembled WGS sequence"/>
</dbReference>
<gene>
    <name evidence="1" type="ORF">CAL19_04040</name>
</gene>
<sequence length="353" mass="36240">MPGSDAQAAMAEIRATPDLTLDNFDATVEPIWKKYNIDPVSAEAVREAAHHTMANNPGADMNSVAADLVGRTIADPTVAGSNARAAVRAGGETLAPAEQARRAVTAAGDAAQAAGADRAVAESKAQQALDAGASPESAAESAATAAVADALVKNSSSFDSVSGFDIMGYLKAMVQGVVIETNLSTETQTTKGETNWKIDGSFVQTTAGALTINCRNYHAEASTDISESPVGMNFYLKGYEMYSPKPFTFSGLALTASGATSSAYAVIASLGTVKTTVATRDLYLSGVTMGSAQKQFQRSHAAIDKALVRLHVAKTLQFLGGNPSPAVKSAATKLGGAVSNLASKFKKKGKGAP</sequence>
<accession>A0A261RJ88</accession>
<protein>
    <submittedName>
        <fullName evidence="1">Uncharacterized protein</fullName>
    </submittedName>
</protein>
<evidence type="ECO:0000313" key="2">
    <source>
        <dbReference type="Proteomes" id="UP000216947"/>
    </source>
</evidence>
<name>A0A261RJ88_9BORD</name>
<evidence type="ECO:0000313" key="1">
    <source>
        <dbReference type="EMBL" id="OZI24680.1"/>
    </source>
</evidence>
<reference evidence="2" key="1">
    <citation type="submission" date="2017-05" db="EMBL/GenBank/DDBJ databases">
        <title>Complete and WGS of Bordetella genogroups.</title>
        <authorList>
            <person name="Spilker T."/>
            <person name="Lipuma J."/>
        </authorList>
    </citation>
    <scope>NUCLEOTIDE SEQUENCE [LARGE SCALE GENOMIC DNA]</scope>
    <source>
        <strain evidence="2">AU18089</strain>
    </source>
</reference>
<comment type="caution">
    <text evidence="1">The sequence shown here is derived from an EMBL/GenBank/DDBJ whole genome shotgun (WGS) entry which is preliminary data.</text>
</comment>
<dbReference type="AlphaFoldDB" id="A0A261RJ88"/>
<keyword evidence="2" id="KW-1185">Reference proteome</keyword>
<dbReference type="EMBL" id="NEVK01000003">
    <property type="protein sequence ID" value="OZI24680.1"/>
    <property type="molecule type" value="Genomic_DNA"/>
</dbReference>
<proteinExistence type="predicted"/>